<comment type="caution">
    <text evidence="1">The sequence shown here is derived from an EMBL/GenBank/DDBJ whole genome shotgun (WGS) entry which is preliminary data.</text>
</comment>
<organism evidence="1">
    <name type="scientific">marine sediment metagenome</name>
    <dbReference type="NCBI Taxonomy" id="412755"/>
    <lineage>
        <taxon>unclassified sequences</taxon>
        <taxon>metagenomes</taxon>
        <taxon>ecological metagenomes</taxon>
    </lineage>
</organism>
<proteinExistence type="predicted"/>
<reference evidence="1" key="1">
    <citation type="journal article" date="2015" name="Nature">
        <title>Complex archaea that bridge the gap between prokaryotes and eukaryotes.</title>
        <authorList>
            <person name="Spang A."/>
            <person name="Saw J.H."/>
            <person name="Jorgensen S.L."/>
            <person name="Zaremba-Niedzwiedzka K."/>
            <person name="Martijn J."/>
            <person name="Lind A.E."/>
            <person name="van Eijk R."/>
            <person name="Schleper C."/>
            <person name="Guy L."/>
            <person name="Ettema T.J."/>
        </authorList>
    </citation>
    <scope>NUCLEOTIDE SEQUENCE</scope>
</reference>
<feature type="non-terminal residue" evidence="1">
    <location>
        <position position="103"/>
    </location>
</feature>
<name>A0A0F9FTV0_9ZZZZ</name>
<dbReference type="EMBL" id="LAZR01029043">
    <property type="protein sequence ID" value="KKL60760.1"/>
    <property type="molecule type" value="Genomic_DNA"/>
</dbReference>
<sequence>MQWHRTGKTDPACLALADRHYNRRSVGSSFFLPPGRDIVLRTATGDALWATLAQRPEYQKHAWPGAWVNPIFRNESGTLSSALIREAIAATLGAWGALPAAGL</sequence>
<accession>A0A0F9FTV0</accession>
<protein>
    <submittedName>
        <fullName evidence="1">Uncharacterized protein</fullName>
    </submittedName>
</protein>
<evidence type="ECO:0000313" key="1">
    <source>
        <dbReference type="EMBL" id="KKL60760.1"/>
    </source>
</evidence>
<dbReference type="AlphaFoldDB" id="A0A0F9FTV0"/>
<gene>
    <name evidence="1" type="ORF">LCGC14_2202110</name>
</gene>